<evidence type="ECO:0000313" key="2">
    <source>
        <dbReference type="EMBL" id="MDM8195513.1"/>
    </source>
</evidence>
<evidence type="ECO:0000256" key="1">
    <source>
        <dbReference type="SAM" id="Phobius"/>
    </source>
</evidence>
<evidence type="ECO:0000313" key="3">
    <source>
        <dbReference type="Proteomes" id="UP001529275"/>
    </source>
</evidence>
<reference evidence="2 3" key="2">
    <citation type="submission" date="2023-06" db="EMBL/GenBank/DDBJ databases">
        <authorList>
            <person name="Zeman M."/>
            <person name="Kubasova T."/>
            <person name="Jahodarova E."/>
            <person name="Nykrynova M."/>
            <person name="Rychlik I."/>
        </authorList>
    </citation>
    <scope>NUCLEOTIDE SEQUENCE [LARGE SCALE GENOMIC DNA]</scope>
    <source>
        <strain evidence="2 3">ET341</strain>
    </source>
</reference>
<feature type="transmembrane region" description="Helical" evidence="1">
    <location>
        <begin position="21"/>
        <end position="44"/>
    </location>
</feature>
<reference evidence="3" key="1">
    <citation type="submission" date="2023-06" db="EMBL/GenBank/DDBJ databases">
        <title>Identification and characterization of horizontal gene transfer across gut microbiota members of farm animals based on homology search.</title>
        <authorList>
            <person name="Zeman M."/>
            <person name="Kubasova T."/>
            <person name="Jahodarova E."/>
            <person name="Nykrynova M."/>
            <person name="Rychlik I."/>
        </authorList>
    </citation>
    <scope>NUCLEOTIDE SEQUENCE [LARGE SCALE GENOMIC DNA]</scope>
    <source>
        <strain evidence="3">ET341</strain>
    </source>
</reference>
<organism evidence="2 3">
    <name type="scientific">Massilimicrobiota timonensis</name>
    <dbReference type="NCBI Taxonomy" id="1776392"/>
    <lineage>
        <taxon>Bacteria</taxon>
        <taxon>Bacillati</taxon>
        <taxon>Bacillota</taxon>
        <taxon>Erysipelotrichia</taxon>
        <taxon>Erysipelotrichales</taxon>
        <taxon>Erysipelotrichaceae</taxon>
        <taxon>Massilimicrobiota</taxon>
    </lineage>
</organism>
<comment type="caution">
    <text evidence="2">The sequence shown here is derived from an EMBL/GenBank/DDBJ whole genome shotgun (WGS) entry which is preliminary data.</text>
</comment>
<keyword evidence="3" id="KW-1185">Reference proteome</keyword>
<gene>
    <name evidence="2" type="ORF">QUV98_04160</name>
</gene>
<protein>
    <recommendedName>
        <fullName evidence="4">Glycine zipper family protein</fullName>
    </recommendedName>
</protein>
<sequence length="46" mass="4701">MSIGMCIGTSLGVIIGLFTDNIPICICFGISIGLCVGLGIDSLIKK</sequence>
<evidence type="ECO:0008006" key="4">
    <source>
        <dbReference type="Google" id="ProtNLM"/>
    </source>
</evidence>
<name>A0ABT7UH98_9FIRM</name>
<proteinExistence type="predicted"/>
<dbReference type="EMBL" id="JAUDCK010000009">
    <property type="protein sequence ID" value="MDM8195513.1"/>
    <property type="molecule type" value="Genomic_DNA"/>
</dbReference>
<keyword evidence="1" id="KW-0472">Membrane</keyword>
<dbReference type="Proteomes" id="UP001529275">
    <property type="component" value="Unassembled WGS sequence"/>
</dbReference>
<keyword evidence="1" id="KW-0812">Transmembrane</keyword>
<dbReference type="RefSeq" id="WP_164483584.1">
    <property type="nucleotide sequence ID" value="NZ_JAUDCK010000009.1"/>
</dbReference>
<keyword evidence="1" id="KW-1133">Transmembrane helix</keyword>
<accession>A0ABT7UH98</accession>